<dbReference type="Proteomes" id="UP000054097">
    <property type="component" value="Unassembled WGS sequence"/>
</dbReference>
<feature type="compositionally biased region" description="Polar residues" evidence="1">
    <location>
        <begin position="126"/>
        <end position="154"/>
    </location>
</feature>
<dbReference type="AlphaFoldDB" id="A0A0C3ADY9"/>
<evidence type="ECO:0000313" key="3">
    <source>
        <dbReference type="Proteomes" id="UP000054097"/>
    </source>
</evidence>
<feature type="region of interest" description="Disordered" evidence="1">
    <location>
        <begin position="1125"/>
        <end position="1152"/>
    </location>
</feature>
<dbReference type="PANTHER" id="PTHR13318">
    <property type="entry name" value="PARTNER OF PAIRED, ISOFORM B-RELATED"/>
    <property type="match status" value="1"/>
</dbReference>
<feature type="compositionally biased region" description="Low complexity" evidence="1">
    <location>
        <begin position="160"/>
        <end position="173"/>
    </location>
</feature>
<feature type="region of interest" description="Disordered" evidence="1">
    <location>
        <begin position="1"/>
        <end position="42"/>
    </location>
</feature>
<dbReference type="GO" id="GO:0019005">
    <property type="term" value="C:SCF ubiquitin ligase complex"/>
    <property type="evidence" value="ECO:0007669"/>
    <property type="project" value="TreeGrafter"/>
</dbReference>
<dbReference type="Gene3D" id="3.80.10.10">
    <property type="entry name" value="Ribonuclease Inhibitor"/>
    <property type="match status" value="2"/>
</dbReference>
<feature type="compositionally biased region" description="Polar residues" evidence="1">
    <location>
        <begin position="323"/>
        <end position="341"/>
    </location>
</feature>
<proteinExistence type="predicted"/>
<feature type="compositionally biased region" description="Low complexity" evidence="1">
    <location>
        <begin position="1"/>
        <end position="14"/>
    </location>
</feature>
<dbReference type="InterPro" id="IPR006553">
    <property type="entry name" value="Leu-rich_rpt_Cys-con_subtyp"/>
</dbReference>
<feature type="compositionally biased region" description="Polar residues" evidence="1">
    <location>
        <begin position="350"/>
        <end position="366"/>
    </location>
</feature>
<dbReference type="Pfam" id="PF13516">
    <property type="entry name" value="LRR_6"/>
    <property type="match status" value="2"/>
</dbReference>
<evidence type="ECO:0008006" key="4">
    <source>
        <dbReference type="Google" id="ProtNLM"/>
    </source>
</evidence>
<sequence>MAPSSVHALSSSSSTMAHRTPNNESEELSMMFSTSPESPKLVQAPRHPVSGWALLDSDDTFDGIAATGATMRTRAFSKSTMAETSGFSYNSCAMPISELFIHSSPLSQPHRLGAADSVSPAPSTPAIESSSPLERSHAISFTTQSNIRTGSSSRPGPVRSLDSTFSYDSYTTTNMTSPSTSFDEDGHFPASPDEQYASTSTNAKGKGKAIPINEVLVPDLITADAENITPLASPFLRQTLLMSAHDVLGHYSPDVADLMPPFELESRAFDWAEFERSLCSSPGAGTSVVSPISPVESATSGLGLTLSSPITRPAELINEQWPETNNLEHTTHPSSSTSVQQDRAVENPPASVTTPPTEHPVSQTPPTRVRRHAVSMYETPRPESSGRTVSYRPSVITHDPSHTRARADSNATSIMSRPHSAGPSPRLKKRSLTLPSWLTKAKEGKGSPVTGAIIQLGGTNGSPTIPGRHDASTSATRHRPRKLYKEKGRSQTIPATFPFLVTPEAILQAPGAEIDVPAEAVDASIKPVEQISLFETMLPRETRLLVFEQLIVVHQEDFERRLKEGKWSVAHASRERWVGKDAGMRELIKLSRVSKPWQNLVLDGQLWQSFDLKAFPGLSSSLVLRIAQSAGAFVQCLNLQGHSHLKPSSLLAISSSTSILGSTLGPSLPTTQLTTVNFVGCTSITTHSLHYLLYRSPKLQHLLVRGLDSVTNTTLTEILGPNCPNLVSLDIRRCSNINGSGLEAFAEQQIARANGRDEPCPLTTLKIAGMKDISTGGWRKVGHAFPLLQVLDCSYCHDLNDEAFREFVAWPNPNVSGTLGTWSQFSSCVELSSREAGFDPGDPTKYWRRVTSLRHLNVSGCKQISDLTCSSLAFTVPKLEILEIASVRADFHDEGLIRLFKTIPLIRKIDLEDATEITDAVLDCLIPVPKMPSPTVTRQQAKEEQEPQPGEMLEYLTISYAMTLTPEAISRLIRGCKKLRVLEADNTRITGSIIRDFVSRRRHREKGVTIPEGGGSEIVAIDCRAVSENAVKEMRGSTRPRRGWRGWEARDLEYEDVKSTGIVDATGAVRGPPLGQDECDEKRIVTKSFHSWVSVDTVTEQRNKLKSANGGAKLGNAELPRWLTQWSLGRRTPAQSTNGTPDEREDRGCVVQ</sequence>
<dbReference type="SMART" id="SM00367">
    <property type="entry name" value="LRR_CC"/>
    <property type="match status" value="7"/>
</dbReference>
<evidence type="ECO:0000256" key="1">
    <source>
        <dbReference type="SAM" id="MobiDB-lite"/>
    </source>
</evidence>
<dbReference type="EMBL" id="KN824347">
    <property type="protein sequence ID" value="KIM22870.1"/>
    <property type="molecule type" value="Genomic_DNA"/>
</dbReference>
<dbReference type="SUPFAM" id="SSF81383">
    <property type="entry name" value="F-box domain"/>
    <property type="match status" value="1"/>
</dbReference>
<dbReference type="HOGENOM" id="CLU_008641_0_0_1"/>
<feature type="region of interest" description="Disordered" evidence="1">
    <location>
        <begin position="323"/>
        <end position="429"/>
    </location>
</feature>
<evidence type="ECO:0000313" key="2">
    <source>
        <dbReference type="EMBL" id="KIM22870.1"/>
    </source>
</evidence>
<dbReference type="InterPro" id="IPR001611">
    <property type="entry name" value="Leu-rich_rpt"/>
</dbReference>
<reference evidence="3" key="2">
    <citation type="submission" date="2015-01" db="EMBL/GenBank/DDBJ databases">
        <title>Evolutionary Origins and Diversification of the Mycorrhizal Mutualists.</title>
        <authorList>
            <consortium name="DOE Joint Genome Institute"/>
            <consortium name="Mycorrhizal Genomics Consortium"/>
            <person name="Kohler A."/>
            <person name="Kuo A."/>
            <person name="Nagy L.G."/>
            <person name="Floudas D."/>
            <person name="Copeland A."/>
            <person name="Barry K.W."/>
            <person name="Cichocki N."/>
            <person name="Veneault-Fourrey C."/>
            <person name="LaButti K."/>
            <person name="Lindquist E.A."/>
            <person name="Lipzen A."/>
            <person name="Lundell T."/>
            <person name="Morin E."/>
            <person name="Murat C."/>
            <person name="Riley R."/>
            <person name="Ohm R."/>
            <person name="Sun H."/>
            <person name="Tunlid A."/>
            <person name="Henrissat B."/>
            <person name="Grigoriev I.V."/>
            <person name="Hibbett D.S."/>
            <person name="Martin F."/>
        </authorList>
    </citation>
    <scope>NUCLEOTIDE SEQUENCE [LARGE SCALE GENOMIC DNA]</scope>
    <source>
        <strain evidence="3">MAFF 305830</strain>
    </source>
</reference>
<dbReference type="InterPro" id="IPR036047">
    <property type="entry name" value="F-box-like_dom_sf"/>
</dbReference>
<organism evidence="2 3">
    <name type="scientific">Serendipita vermifera MAFF 305830</name>
    <dbReference type="NCBI Taxonomy" id="933852"/>
    <lineage>
        <taxon>Eukaryota</taxon>
        <taxon>Fungi</taxon>
        <taxon>Dikarya</taxon>
        <taxon>Basidiomycota</taxon>
        <taxon>Agaricomycotina</taxon>
        <taxon>Agaricomycetes</taxon>
        <taxon>Sebacinales</taxon>
        <taxon>Serendipitaceae</taxon>
        <taxon>Serendipita</taxon>
    </lineage>
</organism>
<reference evidence="2 3" key="1">
    <citation type="submission" date="2014-04" db="EMBL/GenBank/DDBJ databases">
        <authorList>
            <consortium name="DOE Joint Genome Institute"/>
            <person name="Kuo A."/>
            <person name="Zuccaro A."/>
            <person name="Kohler A."/>
            <person name="Nagy L.G."/>
            <person name="Floudas D."/>
            <person name="Copeland A."/>
            <person name="Barry K.W."/>
            <person name="Cichocki N."/>
            <person name="Veneault-Fourrey C."/>
            <person name="LaButti K."/>
            <person name="Lindquist E.A."/>
            <person name="Lipzen A."/>
            <person name="Lundell T."/>
            <person name="Morin E."/>
            <person name="Murat C."/>
            <person name="Sun H."/>
            <person name="Tunlid A."/>
            <person name="Henrissat B."/>
            <person name="Grigoriev I.V."/>
            <person name="Hibbett D.S."/>
            <person name="Martin F."/>
            <person name="Nordberg H.P."/>
            <person name="Cantor M.N."/>
            <person name="Hua S.X."/>
        </authorList>
    </citation>
    <scope>NUCLEOTIDE SEQUENCE [LARGE SCALE GENOMIC DNA]</scope>
    <source>
        <strain evidence="2 3">MAFF 305830</strain>
    </source>
</reference>
<dbReference type="OrthoDB" id="550575at2759"/>
<protein>
    <recommendedName>
        <fullName evidence="4">F-box domain-containing protein</fullName>
    </recommendedName>
</protein>
<gene>
    <name evidence="2" type="ORF">M408DRAFT_332729</name>
</gene>
<dbReference type="STRING" id="933852.A0A0C3ADY9"/>
<dbReference type="GO" id="GO:0031146">
    <property type="term" value="P:SCF-dependent proteasomal ubiquitin-dependent protein catabolic process"/>
    <property type="evidence" value="ECO:0007669"/>
    <property type="project" value="TreeGrafter"/>
</dbReference>
<dbReference type="InterPro" id="IPR032675">
    <property type="entry name" value="LRR_dom_sf"/>
</dbReference>
<feature type="compositionally biased region" description="Basic and acidic residues" evidence="1">
    <location>
        <begin position="1141"/>
        <end position="1152"/>
    </location>
</feature>
<feature type="region of interest" description="Disordered" evidence="1">
    <location>
        <begin position="111"/>
        <end position="205"/>
    </location>
</feature>
<name>A0A0C3ADY9_SERVB</name>
<keyword evidence="3" id="KW-1185">Reference proteome</keyword>
<dbReference type="SUPFAM" id="SSF52047">
    <property type="entry name" value="RNI-like"/>
    <property type="match status" value="1"/>
</dbReference>
<feature type="region of interest" description="Disordered" evidence="1">
    <location>
        <begin position="457"/>
        <end position="487"/>
    </location>
</feature>
<accession>A0A0C3ADY9</accession>